<dbReference type="STRING" id="697281.Mahau_1943"/>
<dbReference type="Gene3D" id="1.10.1760.20">
    <property type="match status" value="1"/>
</dbReference>
<name>F4A1R9_MAHA5</name>
<comment type="subcellular location">
    <subcellularLocation>
        <location evidence="1">Cell membrane</location>
        <topology evidence="1">Multi-pass membrane protein</topology>
    </subcellularLocation>
</comment>
<evidence type="ECO:0000256" key="5">
    <source>
        <dbReference type="ARBA" id="ARBA00022989"/>
    </source>
</evidence>
<keyword evidence="6 7" id="KW-0472">Membrane</keyword>
<protein>
    <submittedName>
        <fullName evidence="8">Cobalamin (Vitamin B12) biosynthesis CbiM protein</fullName>
    </submittedName>
</protein>
<evidence type="ECO:0000256" key="2">
    <source>
        <dbReference type="ARBA" id="ARBA00022448"/>
    </source>
</evidence>
<keyword evidence="9" id="KW-1185">Reference proteome</keyword>
<feature type="transmembrane region" description="Helical" evidence="7">
    <location>
        <begin position="191"/>
        <end position="213"/>
    </location>
</feature>
<sequence>MRYSKLPFCYHLREGDTYMHIPDGFLDTKTMIASATVSVAVIAISNRNIKRAFDEQPVPSMGMMAAFVFVAQMLNFPIAPGVSGHLLGSALVTALFGPAAGMIIMTAVVALQALLFHDGGIMALGANVLNMAVLGCWVAYAVQRIPFGGKIKPVSLFASGWLSIELAAFAASVELGVSATVPFDAVVWPMLLWHAIIGIIEGIITAVTVPFLAKVTVLKPWRKQEVEE</sequence>
<evidence type="ECO:0000256" key="1">
    <source>
        <dbReference type="ARBA" id="ARBA00004651"/>
    </source>
</evidence>
<dbReference type="Proteomes" id="UP000008457">
    <property type="component" value="Chromosome"/>
</dbReference>
<evidence type="ECO:0000256" key="4">
    <source>
        <dbReference type="ARBA" id="ARBA00022692"/>
    </source>
</evidence>
<gene>
    <name evidence="8" type="ordered locus">Mahau_1943</name>
</gene>
<keyword evidence="2" id="KW-0813">Transport</keyword>
<dbReference type="PANTHER" id="PTHR34229:SF1">
    <property type="entry name" value="METAL TRANSPORT PROTEIN HI_1621-RELATED"/>
    <property type="match status" value="1"/>
</dbReference>
<keyword evidence="5 7" id="KW-1133">Transmembrane helix</keyword>
<feature type="transmembrane region" description="Helical" evidence="7">
    <location>
        <begin position="154"/>
        <end position="171"/>
    </location>
</feature>
<evidence type="ECO:0000313" key="8">
    <source>
        <dbReference type="EMBL" id="AEE97119.1"/>
    </source>
</evidence>
<reference evidence="9" key="1">
    <citation type="submission" date="2010-11" db="EMBL/GenBank/DDBJ databases">
        <title>The complete genome of Mahella australiensis DSM 15567.</title>
        <authorList>
            <consortium name="US DOE Joint Genome Institute (JGI-PGF)"/>
            <person name="Lucas S."/>
            <person name="Copeland A."/>
            <person name="Lapidus A."/>
            <person name="Bruce D."/>
            <person name="Goodwin L."/>
            <person name="Pitluck S."/>
            <person name="Kyrpides N."/>
            <person name="Mavromatis K."/>
            <person name="Pagani I."/>
            <person name="Ivanova N."/>
            <person name="Teshima H."/>
            <person name="Brettin T."/>
            <person name="Detter J.C."/>
            <person name="Han C."/>
            <person name="Tapia R."/>
            <person name="Land M."/>
            <person name="Hauser L."/>
            <person name="Markowitz V."/>
            <person name="Cheng J.-F."/>
            <person name="Hugenholtz P."/>
            <person name="Woyke T."/>
            <person name="Wu D."/>
            <person name="Spring S."/>
            <person name="Pukall R."/>
            <person name="Steenblock K."/>
            <person name="Schneider S."/>
            <person name="Klenk H.-P."/>
            <person name="Eisen J.A."/>
        </authorList>
    </citation>
    <scope>NUCLEOTIDE SEQUENCE [LARGE SCALE GENOMIC DNA]</scope>
    <source>
        <strain evidence="9">DSM 15567 / CIP 107919 / 50-1 BON</strain>
    </source>
</reference>
<feature type="transmembrane region" description="Helical" evidence="7">
    <location>
        <begin position="90"/>
        <end position="115"/>
    </location>
</feature>
<keyword evidence="3" id="KW-1003">Cell membrane</keyword>
<dbReference type="KEGG" id="mas:Mahau_1943"/>
<dbReference type="EMBL" id="CP002360">
    <property type="protein sequence ID" value="AEE97119.1"/>
    <property type="molecule type" value="Genomic_DNA"/>
</dbReference>
<feature type="transmembrane region" description="Helical" evidence="7">
    <location>
        <begin position="121"/>
        <end position="142"/>
    </location>
</feature>
<evidence type="ECO:0000256" key="6">
    <source>
        <dbReference type="ARBA" id="ARBA00023136"/>
    </source>
</evidence>
<evidence type="ECO:0000256" key="7">
    <source>
        <dbReference type="SAM" id="Phobius"/>
    </source>
</evidence>
<dbReference type="InterPro" id="IPR002751">
    <property type="entry name" value="CbiM/NikMN"/>
</dbReference>
<dbReference type="Pfam" id="PF01891">
    <property type="entry name" value="CbiM"/>
    <property type="match status" value="1"/>
</dbReference>
<feature type="transmembrane region" description="Helical" evidence="7">
    <location>
        <begin position="60"/>
        <end position="78"/>
    </location>
</feature>
<dbReference type="HOGENOM" id="CLU_052508_2_1_9"/>
<keyword evidence="4 7" id="KW-0812">Transmembrane</keyword>
<reference evidence="8 9" key="2">
    <citation type="journal article" date="2011" name="Stand. Genomic Sci.">
        <title>Complete genome sequence of Mahella australiensis type strain (50-1 BON).</title>
        <authorList>
            <person name="Sikorski J."/>
            <person name="Teshima H."/>
            <person name="Nolan M."/>
            <person name="Lucas S."/>
            <person name="Hammon N."/>
            <person name="Deshpande S."/>
            <person name="Cheng J.F."/>
            <person name="Pitluck S."/>
            <person name="Liolios K."/>
            <person name="Pagani I."/>
            <person name="Ivanova N."/>
            <person name="Huntemann M."/>
            <person name="Mavromatis K."/>
            <person name="Ovchinikova G."/>
            <person name="Pati A."/>
            <person name="Tapia R."/>
            <person name="Han C."/>
            <person name="Goodwin L."/>
            <person name="Chen A."/>
            <person name="Palaniappan K."/>
            <person name="Land M."/>
            <person name="Hauser L."/>
            <person name="Ngatchou-Djao O.D."/>
            <person name="Rohde M."/>
            <person name="Pukall R."/>
            <person name="Spring S."/>
            <person name="Abt B."/>
            <person name="Goker M."/>
            <person name="Detter J.C."/>
            <person name="Woyke T."/>
            <person name="Bristow J."/>
            <person name="Markowitz V."/>
            <person name="Hugenholtz P."/>
            <person name="Eisen J.A."/>
            <person name="Kyrpides N.C."/>
            <person name="Klenk H.P."/>
            <person name="Lapidus A."/>
        </authorList>
    </citation>
    <scope>NUCLEOTIDE SEQUENCE [LARGE SCALE GENOMIC DNA]</scope>
    <source>
        <strain evidence="9">DSM 15567 / CIP 107919 / 50-1 BON</strain>
    </source>
</reference>
<dbReference type="eggNOG" id="COG0310">
    <property type="taxonomic scope" value="Bacteria"/>
</dbReference>
<dbReference type="GO" id="GO:0000041">
    <property type="term" value="P:transition metal ion transport"/>
    <property type="evidence" value="ECO:0007669"/>
    <property type="project" value="InterPro"/>
</dbReference>
<dbReference type="GO" id="GO:0005886">
    <property type="term" value="C:plasma membrane"/>
    <property type="evidence" value="ECO:0007669"/>
    <property type="project" value="UniProtKB-SubCell"/>
</dbReference>
<evidence type="ECO:0000313" key="9">
    <source>
        <dbReference type="Proteomes" id="UP000008457"/>
    </source>
</evidence>
<organism evidence="8 9">
    <name type="scientific">Mahella australiensis (strain DSM 15567 / CIP 107919 / 50-1 BON)</name>
    <dbReference type="NCBI Taxonomy" id="697281"/>
    <lineage>
        <taxon>Bacteria</taxon>
        <taxon>Bacillati</taxon>
        <taxon>Bacillota</taxon>
        <taxon>Clostridia</taxon>
        <taxon>Thermoanaerobacterales</taxon>
        <taxon>Thermoanaerobacterales Family IV. Incertae Sedis</taxon>
        <taxon>Mahella</taxon>
    </lineage>
</organism>
<dbReference type="PANTHER" id="PTHR34229">
    <property type="entry name" value="METAL TRANSPORT PROTEIN HI_1621-RELATED"/>
    <property type="match status" value="1"/>
</dbReference>
<dbReference type="RefSeq" id="WP_013781547.1">
    <property type="nucleotide sequence ID" value="NC_015520.1"/>
</dbReference>
<accession>F4A1R9</accession>
<proteinExistence type="predicted"/>
<dbReference type="AlphaFoldDB" id="F4A1R9"/>
<evidence type="ECO:0000256" key="3">
    <source>
        <dbReference type="ARBA" id="ARBA00022475"/>
    </source>
</evidence>